<dbReference type="AlphaFoldDB" id="A0A1Y1IDW8"/>
<organism evidence="1 2">
    <name type="scientific">Klebsormidium nitens</name>
    <name type="common">Green alga</name>
    <name type="synonym">Ulothrix nitens</name>
    <dbReference type="NCBI Taxonomy" id="105231"/>
    <lineage>
        <taxon>Eukaryota</taxon>
        <taxon>Viridiplantae</taxon>
        <taxon>Streptophyta</taxon>
        <taxon>Klebsormidiophyceae</taxon>
        <taxon>Klebsormidiales</taxon>
        <taxon>Klebsormidiaceae</taxon>
        <taxon>Klebsormidium</taxon>
    </lineage>
</organism>
<name>A0A1Y1IDW8_KLENI</name>
<dbReference type="OrthoDB" id="10682870at2759"/>
<gene>
    <name evidence="1" type="ORF">KFL_004590050</name>
</gene>
<reference evidence="1 2" key="1">
    <citation type="journal article" date="2014" name="Nat. Commun.">
        <title>Klebsormidium flaccidum genome reveals primary factors for plant terrestrial adaptation.</title>
        <authorList>
            <person name="Hori K."/>
            <person name="Maruyama F."/>
            <person name="Fujisawa T."/>
            <person name="Togashi T."/>
            <person name="Yamamoto N."/>
            <person name="Seo M."/>
            <person name="Sato S."/>
            <person name="Yamada T."/>
            <person name="Mori H."/>
            <person name="Tajima N."/>
            <person name="Moriyama T."/>
            <person name="Ikeuchi M."/>
            <person name="Watanabe M."/>
            <person name="Wada H."/>
            <person name="Kobayashi K."/>
            <person name="Saito M."/>
            <person name="Masuda T."/>
            <person name="Sasaki-Sekimoto Y."/>
            <person name="Mashiguchi K."/>
            <person name="Awai K."/>
            <person name="Shimojima M."/>
            <person name="Masuda S."/>
            <person name="Iwai M."/>
            <person name="Nobusawa T."/>
            <person name="Narise T."/>
            <person name="Kondo S."/>
            <person name="Saito H."/>
            <person name="Sato R."/>
            <person name="Murakawa M."/>
            <person name="Ihara Y."/>
            <person name="Oshima-Yamada Y."/>
            <person name="Ohtaka K."/>
            <person name="Satoh M."/>
            <person name="Sonobe K."/>
            <person name="Ishii M."/>
            <person name="Ohtani R."/>
            <person name="Kanamori-Sato M."/>
            <person name="Honoki R."/>
            <person name="Miyazaki D."/>
            <person name="Mochizuki H."/>
            <person name="Umetsu J."/>
            <person name="Higashi K."/>
            <person name="Shibata D."/>
            <person name="Kamiya Y."/>
            <person name="Sato N."/>
            <person name="Nakamura Y."/>
            <person name="Tabata S."/>
            <person name="Ida S."/>
            <person name="Kurokawa K."/>
            <person name="Ohta H."/>
        </authorList>
    </citation>
    <scope>NUCLEOTIDE SEQUENCE [LARGE SCALE GENOMIC DNA]</scope>
    <source>
        <strain evidence="1 2">NIES-2285</strain>
    </source>
</reference>
<evidence type="ECO:0000313" key="1">
    <source>
        <dbReference type="EMBL" id="GAQ88783.1"/>
    </source>
</evidence>
<protein>
    <submittedName>
        <fullName evidence="1">Uncharacterized protein</fullName>
    </submittedName>
</protein>
<dbReference type="EMBL" id="DF237408">
    <property type="protein sequence ID" value="GAQ88783.1"/>
    <property type="molecule type" value="Genomic_DNA"/>
</dbReference>
<evidence type="ECO:0000313" key="2">
    <source>
        <dbReference type="Proteomes" id="UP000054558"/>
    </source>
</evidence>
<sequence length="243" mass="27706">MAQPAEGYPAGGPAPAAAAGRRSRVPARLIVGPTSAVVTEVNDWADASLLLFHEPIRLDLLELDHVMSPAFYDGLSGWKTGLFYKWFKAYFHPLVSHQLQIFATKRFKVAANHVILAQSLQEQRQAASDLRAYIKELLTCITEHLARVEMALLPVIREYFSEEEWQQLALKVLLGPPGKRLRSKQLPWMLAALRVWASPDRVAAFRASLPRTTRFRLEYFWYCSYVNGAAKRLRLIKNDYLPW</sequence>
<dbReference type="Gene3D" id="1.20.120.520">
    <property type="entry name" value="nmb1532 protein domain like"/>
    <property type="match status" value="1"/>
</dbReference>
<dbReference type="Proteomes" id="UP000054558">
    <property type="component" value="Unassembled WGS sequence"/>
</dbReference>
<proteinExistence type="predicted"/>
<accession>A0A1Y1IDW8</accession>
<keyword evidence="2" id="KW-1185">Reference proteome</keyword>